<gene>
    <name evidence="1" type="ORF">CGL56_01575</name>
</gene>
<keyword evidence="2" id="KW-1185">Reference proteome</keyword>
<evidence type="ECO:0000313" key="1">
    <source>
        <dbReference type="EMBL" id="PHK99766.1"/>
    </source>
</evidence>
<dbReference type="PROSITE" id="PS51257">
    <property type="entry name" value="PROKAR_LIPOPROTEIN"/>
    <property type="match status" value="1"/>
</dbReference>
<comment type="caution">
    <text evidence="1">The sequence shown here is derived from an EMBL/GenBank/DDBJ whole genome shotgun (WGS) entry which is preliminary data.</text>
</comment>
<dbReference type="RefSeq" id="WP_099104745.1">
    <property type="nucleotide sequence ID" value="NZ_JAATJF010000001.1"/>
</dbReference>
<protein>
    <recommendedName>
        <fullName evidence="3">DUF4249 domain-containing protein</fullName>
    </recommendedName>
</protein>
<sequence length="328" mass="35568">MRLLLLFLPLLLVSCRNDFSLQADLADVPVVYGFLDAAGEVHFVRVERAVPDADVAAADPGQLYYGPDAATVSLTNLGTGVTVEMDRVNGNALDLPRATGPFATTPNILYRVSDEELRLQAGQSVEVRVARPDADDALATTRLLEPLRILRPSTTARLDDYRRPVIVSWNAPPEATVFAVQLLFSVDEHYVGDPSRDRTVELVYDATTDYRPGGAGRSGELVSLELDNEAVYRFLGASFEPTTGVSRQLTAFDLRVTAVGPELGTLLTLSDANAGLTGAQARPRYSNVVKGEGVVSSRTTDRRPGIQLDAASLDSLREGRHTRALNFR</sequence>
<evidence type="ECO:0000313" key="2">
    <source>
        <dbReference type="Proteomes" id="UP000226437"/>
    </source>
</evidence>
<reference evidence="1 2" key="1">
    <citation type="submission" date="2017-10" db="EMBL/GenBank/DDBJ databases">
        <title>The draft genome sequence of Lewinella marina KCTC 32374.</title>
        <authorList>
            <person name="Wang K."/>
        </authorList>
    </citation>
    <scope>NUCLEOTIDE SEQUENCE [LARGE SCALE GENOMIC DNA]</scope>
    <source>
        <strain evidence="1 2">MKG-38</strain>
    </source>
</reference>
<dbReference type="Proteomes" id="UP000226437">
    <property type="component" value="Unassembled WGS sequence"/>
</dbReference>
<dbReference type="OrthoDB" id="1491128at2"/>
<accession>A0A2G0CIG8</accession>
<name>A0A2G0CIG8_9BACT</name>
<organism evidence="1 2">
    <name type="scientific">Neolewinella marina</name>
    <dbReference type="NCBI Taxonomy" id="438751"/>
    <lineage>
        <taxon>Bacteria</taxon>
        <taxon>Pseudomonadati</taxon>
        <taxon>Bacteroidota</taxon>
        <taxon>Saprospiria</taxon>
        <taxon>Saprospirales</taxon>
        <taxon>Lewinellaceae</taxon>
        <taxon>Neolewinella</taxon>
    </lineage>
</organism>
<dbReference type="AlphaFoldDB" id="A0A2G0CIG8"/>
<proteinExistence type="predicted"/>
<evidence type="ECO:0008006" key="3">
    <source>
        <dbReference type="Google" id="ProtNLM"/>
    </source>
</evidence>
<dbReference type="EMBL" id="PDLO01000001">
    <property type="protein sequence ID" value="PHK99766.1"/>
    <property type="molecule type" value="Genomic_DNA"/>
</dbReference>